<dbReference type="PANTHER" id="PTHR24305">
    <property type="entry name" value="CYTOCHROME P450"/>
    <property type="match status" value="1"/>
</dbReference>
<feature type="transmembrane region" description="Helical" evidence="9">
    <location>
        <begin position="69"/>
        <end position="90"/>
    </location>
</feature>
<evidence type="ECO:0000313" key="10">
    <source>
        <dbReference type="EMBL" id="PWN96677.1"/>
    </source>
</evidence>
<reference evidence="10 11" key="1">
    <citation type="journal article" date="2018" name="Mol. Biol. Evol.">
        <title>Broad Genomic Sampling Reveals a Smut Pathogenic Ancestry of the Fungal Clade Ustilaginomycotina.</title>
        <authorList>
            <person name="Kijpornyongpan T."/>
            <person name="Mondo S.J."/>
            <person name="Barry K."/>
            <person name="Sandor L."/>
            <person name="Lee J."/>
            <person name="Lipzen A."/>
            <person name="Pangilinan J."/>
            <person name="LaButti K."/>
            <person name="Hainaut M."/>
            <person name="Henrissat B."/>
            <person name="Grigoriev I.V."/>
            <person name="Spatafora J.W."/>
            <person name="Aime M.C."/>
        </authorList>
    </citation>
    <scope>NUCLEOTIDE SEQUENCE [LARGE SCALE GENOMIC DNA]</scope>
    <source>
        <strain evidence="10 11">MCA 4186</strain>
    </source>
</reference>
<dbReference type="GO" id="GO:0016705">
    <property type="term" value="F:oxidoreductase activity, acting on paired donors, with incorporation or reduction of molecular oxygen"/>
    <property type="evidence" value="ECO:0007669"/>
    <property type="project" value="InterPro"/>
</dbReference>
<keyword evidence="6 8" id="KW-0503">Monooxygenase</keyword>
<dbReference type="EMBL" id="KZ819298">
    <property type="protein sequence ID" value="PWN96677.1"/>
    <property type="molecule type" value="Genomic_DNA"/>
</dbReference>
<feature type="transmembrane region" description="Helical" evidence="9">
    <location>
        <begin position="15"/>
        <end position="32"/>
    </location>
</feature>
<keyword evidence="5 7" id="KW-0408">Iron</keyword>
<comment type="cofactor">
    <cofactor evidence="1 7">
        <name>heme</name>
        <dbReference type="ChEBI" id="CHEBI:30413"/>
    </cofactor>
</comment>
<dbReference type="STRING" id="58919.A0A316Z4I4"/>
<evidence type="ECO:0000256" key="1">
    <source>
        <dbReference type="ARBA" id="ARBA00001971"/>
    </source>
</evidence>
<accession>A0A316Z4I4</accession>
<dbReference type="InterPro" id="IPR002401">
    <property type="entry name" value="Cyt_P450_E_grp-I"/>
</dbReference>
<dbReference type="GO" id="GO:0020037">
    <property type="term" value="F:heme binding"/>
    <property type="evidence" value="ECO:0007669"/>
    <property type="project" value="InterPro"/>
</dbReference>
<dbReference type="GO" id="GO:0004497">
    <property type="term" value="F:monooxygenase activity"/>
    <property type="evidence" value="ECO:0007669"/>
    <property type="project" value="UniProtKB-KW"/>
</dbReference>
<keyword evidence="9" id="KW-0472">Membrane</keyword>
<dbReference type="Proteomes" id="UP000245946">
    <property type="component" value="Unassembled WGS sequence"/>
</dbReference>
<feature type="transmembrane region" description="Helical" evidence="9">
    <location>
        <begin position="44"/>
        <end position="63"/>
    </location>
</feature>
<dbReference type="InterPro" id="IPR050121">
    <property type="entry name" value="Cytochrome_P450_monoxygenase"/>
</dbReference>
<dbReference type="PROSITE" id="PS00086">
    <property type="entry name" value="CYTOCHROME_P450"/>
    <property type="match status" value="1"/>
</dbReference>
<gene>
    <name evidence="10" type="ORF">FA09DRAFT_331155</name>
</gene>
<dbReference type="CDD" id="cd11061">
    <property type="entry name" value="CYP67-like"/>
    <property type="match status" value="1"/>
</dbReference>
<evidence type="ECO:0000256" key="2">
    <source>
        <dbReference type="ARBA" id="ARBA00010617"/>
    </source>
</evidence>
<dbReference type="AlphaFoldDB" id="A0A316Z4I4"/>
<evidence type="ECO:0000313" key="11">
    <source>
        <dbReference type="Proteomes" id="UP000245946"/>
    </source>
</evidence>
<evidence type="ECO:0000256" key="4">
    <source>
        <dbReference type="ARBA" id="ARBA00023002"/>
    </source>
</evidence>
<feature type="binding site" description="axial binding residue" evidence="7">
    <location>
        <position position="501"/>
    </location>
    <ligand>
        <name>heme</name>
        <dbReference type="ChEBI" id="CHEBI:30413"/>
    </ligand>
    <ligandPart>
        <name>Fe</name>
        <dbReference type="ChEBI" id="CHEBI:18248"/>
    </ligandPart>
</feature>
<evidence type="ECO:0000256" key="5">
    <source>
        <dbReference type="ARBA" id="ARBA00023004"/>
    </source>
</evidence>
<keyword evidence="4 8" id="KW-0560">Oxidoreductase</keyword>
<keyword evidence="9" id="KW-0812">Transmembrane</keyword>
<evidence type="ECO:0000256" key="3">
    <source>
        <dbReference type="ARBA" id="ARBA00022723"/>
    </source>
</evidence>
<keyword evidence="7 8" id="KW-0349">Heme</keyword>
<sequence>MSAPLLKLDLSHGHTGLYVLSAALALLSHLAVQLREPRAPPFVHLFLFAAAAAVYALHTQYALPLGTAAAVVARMAGVWVATIFASMAIYRTFFHRLRRFPGPRRFALSKFVSIPMDLAGQRPYRVTRWHEQYGSVIRIGPRELSVADPAALPAIYGATGASARCTRGPWYAFTVESTRTSSYNLQSTPTMTDHAARRKVWDAAFSLKALKGYEENVISNVELVIEQVGAYGAKGPVDVGQWMSWFGFDVMGEVGFGRGFDMVKSATTAKPIVLLEQGVKLIMASGNVAWLMAMFKYLPNPIVLFEAWIRETLEQRVREGKTGVVEHDVFSWLLGEAKNQGATQTMPELNADAGLLIVAGSDTSSNTMAITIYELLRNSGAYARLQAEVDEEFGIENATDFTRLGKLPYLNAVINETLRLWPPVASGLQRNTPPEGLLLPDGTHIPGNTVVSTATYTMHRDARNFTDPHAFKPDRWLSKPAAGEVFNQRAFSAFGYGPTGCIGKNLAFMEMRAMIARFAQSFDAQLAPGFSPERFEASIKDCFVLVKDPINITVTPRRNAPKPQ</sequence>
<keyword evidence="11" id="KW-1185">Reference proteome</keyword>
<dbReference type="PRINTS" id="PR00463">
    <property type="entry name" value="EP450I"/>
</dbReference>
<dbReference type="Pfam" id="PF00067">
    <property type="entry name" value="p450"/>
    <property type="match status" value="1"/>
</dbReference>
<dbReference type="GeneID" id="37270436"/>
<organism evidence="10 11">
    <name type="scientific">Tilletiopsis washingtonensis</name>
    <dbReference type="NCBI Taxonomy" id="58919"/>
    <lineage>
        <taxon>Eukaryota</taxon>
        <taxon>Fungi</taxon>
        <taxon>Dikarya</taxon>
        <taxon>Basidiomycota</taxon>
        <taxon>Ustilaginomycotina</taxon>
        <taxon>Exobasidiomycetes</taxon>
        <taxon>Entylomatales</taxon>
        <taxon>Entylomatales incertae sedis</taxon>
        <taxon>Tilletiopsis</taxon>
    </lineage>
</organism>
<dbReference type="InterPro" id="IPR001128">
    <property type="entry name" value="Cyt_P450"/>
</dbReference>
<dbReference type="PRINTS" id="PR00385">
    <property type="entry name" value="P450"/>
</dbReference>
<dbReference type="RefSeq" id="XP_025596956.1">
    <property type="nucleotide sequence ID" value="XM_025742892.1"/>
</dbReference>
<protein>
    <submittedName>
        <fullName evidence="10">Cytochrome P450</fullName>
    </submittedName>
</protein>
<dbReference type="GO" id="GO:0005506">
    <property type="term" value="F:iron ion binding"/>
    <property type="evidence" value="ECO:0007669"/>
    <property type="project" value="InterPro"/>
</dbReference>
<dbReference type="InterPro" id="IPR036396">
    <property type="entry name" value="Cyt_P450_sf"/>
</dbReference>
<dbReference type="OrthoDB" id="6692864at2759"/>
<comment type="similarity">
    <text evidence="2 8">Belongs to the cytochrome P450 family.</text>
</comment>
<dbReference type="SUPFAM" id="SSF48264">
    <property type="entry name" value="Cytochrome P450"/>
    <property type="match status" value="1"/>
</dbReference>
<keyword evidence="3 7" id="KW-0479">Metal-binding</keyword>
<proteinExistence type="inferred from homology"/>
<dbReference type="Gene3D" id="1.10.630.10">
    <property type="entry name" value="Cytochrome P450"/>
    <property type="match status" value="1"/>
</dbReference>
<evidence type="ECO:0000256" key="8">
    <source>
        <dbReference type="RuleBase" id="RU000461"/>
    </source>
</evidence>
<evidence type="ECO:0000256" key="7">
    <source>
        <dbReference type="PIRSR" id="PIRSR602401-1"/>
    </source>
</evidence>
<evidence type="ECO:0000256" key="6">
    <source>
        <dbReference type="ARBA" id="ARBA00023033"/>
    </source>
</evidence>
<evidence type="ECO:0000256" key="9">
    <source>
        <dbReference type="SAM" id="Phobius"/>
    </source>
</evidence>
<dbReference type="PANTHER" id="PTHR24305:SF187">
    <property type="entry name" value="P450, PUTATIVE (EUROFUNG)-RELATED"/>
    <property type="match status" value="1"/>
</dbReference>
<name>A0A316Z4I4_9BASI</name>
<dbReference type="InterPro" id="IPR017972">
    <property type="entry name" value="Cyt_P450_CS"/>
</dbReference>
<keyword evidence="9" id="KW-1133">Transmembrane helix</keyword>